<name>A0A926HUU1_9FIRM</name>
<comment type="caution">
    <text evidence="1">The sequence shown here is derived from an EMBL/GenBank/DDBJ whole genome shotgun (WGS) entry which is preliminary data.</text>
</comment>
<gene>
    <name evidence="1" type="ORF">H8695_06205</name>
</gene>
<evidence type="ECO:0000313" key="1">
    <source>
        <dbReference type="EMBL" id="MBC8536285.1"/>
    </source>
</evidence>
<dbReference type="CDD" id="cd00371">
    <property type="entry name" value="HMA"/>
    <property type="match status" value="1"/>
</dbReference>
<dbReference type="AlphaFoldDB" id="A0A926HUU1"/>
<keyword evidence="2" id="KW-1185">Reference proteome</keyword>
<dbReference type="Gene3D" id="3.30.70.100">
    <property type="match status" value="1"/>
</dbReference>
<dbReference type="Proteomes" id="UP000620366">
    <property type="component" value="Unassembled WGS sequence"/>
</dbReference>
<dbReference type="RefSeq" id="WP_249300043.1">
    <property type="nucleotide sequence ID" value="NZ_JACRSP010000002.1"/>
</dbReference>
<dbReference type="InterPro" id="IPR036163">
    <property type="entry name" value="HMA_dom_sf"/>
</dbReference>
<proteinExistence type="predicted"/>
<accession>A0A926HUU1</accession>
<dbReference type="GO" id="GO:0046872">
    <property type="term" value="F:metal ion binding"/>
    <property type="evidence" value="ECO:0007669"/>
    <property type="project" value="InterPro"/>
</dbReference>
<dbReference type="InterPro" id="IPR006121">
    <property type="entry name" value="HMA_dom"/>
</dbReference>
<protein>
    <submittedName>
        <fullName evidence="1">Heavy-metal-associated domain-containing protein</fullName>
    </submittedName>
</protein>
<evidence type="ECO:0000313" key="2">
    <source>
        <dbReference type="Proteomes" id="UP000620366"/>
    </source>
</evidence>
<dbReference type="EMBL" id="JACRSP010000002">
    <property type="protein sequence ID" value="MBC8536285.1"/>
    <property type="molecule type" value="Genomic_DNA"/>
</dbReference>
<organism evidence="1 2">
    <name type="scientific">Feifania hominis</name>
    <dbReference type="NCBI Taxonomy" id="2763660"/>
    <lineage>
        <taxon>Bacteria</taxon>
        <taxon>Bacillati</taxon>
        <taxon>Bacillota</taxon>
        <taxon>Clostridia</taxon>
        <taxon>Eubacteriales</taxon>
        <taxon>Feifaniaceae</taxon>
        <taxon>Feifania</taxon>
    </lineage>
</organism>
<dbReference type="SUPFAM" id="SSF55008">
    <property type="entry name" value="HMA, heavy metal-associated domain"/>
    <property type="match status" value="1"/>
</dbReference>
<sequence length="67" mass="7064">MVREITIGGMGGAHCVSNIKNALSPIEDLTVDMIDIGKVIVNSSRETAFDDAVAAIKEAGYDVIKIS</sequence>
<reference evidence="1" key="1">
    <citation type="submission" date="2020-08" db="EMBL/GenBank/DDBJ databases">
        <title>Genome public.</title>
        <authorList>
            <person name="Liu C."/>
            <person name="Sun Q."/>
        </authorList>
    </citation>
    <scope>NUCLEOTIDE SEQUENCE</scope>
    <source>
        <strain evidence="1">BX7</strain>
    </source>
</reference>